<dbReference type="RefSeq" id="WP_019598502.1">
    <property type="nucleotide sequence ID" value="NZ_FNQC01000009.1"/>
</dbReference>
<dbReference type="InterPro" id="IPR002758">
    <property type="entry name" value="Cation_antiport_E"/>
</dbReference>
<dbReference type="PANTHER" id="PTHR34584">
    <property type="entry name" value="NA(+)/H(+) ANTIPORTER SUBUNIT E1"/>
    <property type="match status" value="1"/>
</dbReference>
<evidence type="ECO:0000313" key="8">
    <source>
        <dbReference type="EMBL" id="SDZ27425.1"/>
    </source>
</evidence>
<evidence type="ECO:0000256" key="2">
    <source>
        <dbReference type="ARBA" id="ARBA00006228"/>
    </source>
</evidence>
<protein>
    <submittedName>
        <fullName evidence="8">Multicomponent Na+:H+ antiporter subunit E</fullName>
    </submittedName>
</protein>
<dbReference type="Proteomes" id="UP000199663">
    <property type="component" value="Unassembled WGS sequence"/>
</dbReference>
<evidence type="ECO:0000256" key="5">
    <source>
        <dbReference type="ARBA" id="ARBA00022989"/>
    </source>
</evidence>
<evidence type="ECO:0000313" key="9">
    <source>
        <dbReference type="Proteomes" id="UP000199663"/>
    </source>
</evidence>
<dbReference type="EMBL" id="FNQC01000009">
    <property type="protein sequence ID" value="SDZ27425.1"/>
    <property type="molecule type" value="Genomic_DNA"/>
</dbReference>
<keyword evidence="4 7" id="KW-0812">Transmembrane</keyword>
<evidence type="ECO:0000256" key="4">
    <source>
        <dbReference type="ARBA" id="ARBA00022692"/>
    </source>
</evidence>
<evidence type="ECO:0000256" key="3">
    <source>
        <dbReference type="ARBA" id="ARBA00022475"/>
    </source>
</evidence>
<feature type="transmembrane region" description="Helical" evidence="7">
    <location>
        <begin position="12"/>
        <end position="42"/>
    </location>
</feature>
<sequence length="159" mass="18424">MIKTRFLSNLLLSFIWVAITGAFSAENFIFGFMLSFILLWIISVNRSENKYFTRGPKIIYFIFFFLYELVKANIEVAYDVITPKHYMKPGIVKIPLTAKTDLEITLLANLISLTPGTLSLDVSDDRKVLYVHAMYVQDREQFILGIKNGFEKKLLEIIR</sequence>
<accession>A0A1H3RPY8</accession>
<keyword evidence="3" id="KW-1003">Cell membrane</keyword>
<proteinExistence type="inferred from homology"/>
<comment type="similarity">
    <text evidence="2">Belongs to the CPA3 antiporters (TC 2.A.63) subunit E family.</text>
</comment>
<keyword evidence="9" id="KW-1185">Reference proteome</keyword>
<comment type="caution">
    <text evidence="8">The sequence shown here is derived from an EMBL/GenBank/DDBJ whole genome shotgun (WGS) entry which is preliminary data.</text>
</comment>
<name>A0A1H3RPY8_9BACT</name>
<dbReference type="Pfam" id="PF01899">
    <property type="entry name" value="MNHE"/>
    <property type="match status" value="1"/>
</dbReference>
<gene>
    <name evidence="8" type="ORF">SAMN05444412_1098</name>
</gene>
<organism evidence="8 9">
    <name type="scientific">Rhodonellum ikkaensis</name>
    <dbReference type="NCBI Taxonomy" id="336829"/>
    <lineage>
        <taxon>Bacteria</taxon>
        <taxon>Pseudomonadati</taxon>
        <taxon>Bacteroidota</taxon>
        <taxon>Cytophagia</taxon>
        <taxon>Cytophagales</taxon>
        <taxon>Cytophagaceae</taxon>
        <taxon>Rhodonellum</taxon>
    </lineage>
</organism>
<evidence type="ECO:0000256" key="7">
    <source>
        <dbReference type="SAM" id="Phobius"/>
    </source>
</evidence>
<dbReference type="PANTHER" id="PTHR34584:SF1">
    <property type="entry name" value="NA(+)_H(+) ANTIPORTER SUBUNIT E1"/>
    <property type="match status" value="1"/>
</dbReference>
<evidence type="ECO:0000256" key="6">
    <source>
        <dbReference type="ARBA" id="ARBA00023136"/>
    </source>
</evidence>
<reference evidence="8 9" key="1">
    <citation type="submission" date="2016-10" db="EMBL/GenBank/DDBJ databases">
        <authorList>
            <person name="Varghese N."/>
            <person name="Submissions S."/>
        </authorList>
    </citation>
    <scope>NUCLEOTIDE SEQUENCE [LARGE SCALE GENOMIC DNA]</scope>
    <source>
        <strain evidence="8 9">DSM 17997</strain>
    </source>
</reference>
<feature type="transmembrane region" description="Helical" evidence="7">
    <location>
        <begin position="58"/>
        <end position="78"/>
    </location>
</feature>
<keyword evidence="6 7" id="KW-0472">Membrane</keyword>
<evidence type="ECO:0000256" key="1">
    <source>
        <dbReference type="ARBA" id="ARBA00004651"/>
    </source>
</evidence>
<comment type="subcellular location">
    <subcellularLocation>
        <location evidence="1">Cell membrane</location>
        <topology evidence="1">Multi-pass membrane protein</topology>
    </subcellularLocation>
</comment>
<keyword evidence="5 7" id="KW-1133">Transmembrane helix</keyword>
<dbReference type="PIRSF" id="PIRSF019239">
    <property type="entry name" value="MrpE"/>
    <property type="match status" value="1"/>
</dbReference>